<dbReference type="SUPFAM" id="SSF54106">
    <property type="entry name" value="LysM domain"/>
    <property type="match status" value="2"/>
</dbReference>
<reference evidence="2 3" key="1">
    <citation type="submission" date="2012-02" db="EMBL/GenBank/DDBJ databases">
        <title>Complete genome sequence of Actinoplanes missouriensis 431 (= NBRC 102363).</title>
        <authorList>
            <person name="Ohnishi Y."/>
            <person name="Ishikawa J."/>
            <person name="Sekine M."/>
            <person name="Hosoyama A."/>
            <person name="Harada T."/>
            <person name="Narita H."/>
            <person name="Hata T."/>
            <person name="Konno Y."/>
            <person name="Tutikane K."/>
            <person name="Fujita N."/>
            <person name="Horinouchi S."/>
            <person name="Hayakawa M."/>
        </authorList>
    </citation>
    <scope>NUCLEOTIDE SEQUENCE [LARGE SCALE GENOMIC DNA]</scope>
    <source>
        <strain evidence="3">ATCC 14538 / DSM 43046 / CBS 188.64 / JCM 3121 / NBRC 102363 / NCIMB 12654 / NRRL B-3342 / UNCC 431</strain>
    </source>
</reference>
<dbReference type="SMART" id="SM00257">
    <property type="entry name" value="LysM"/>
    <property type="match status" value="2"/>
</dbReference>
<dbReference type="STRING" id="512565.AMIS_48540"/>
<dbReference type="Pfam" id="PF03098">
    <property type="entry name" value="An_peroxidase"/>
    <property type="match status" value="1"/>
</dbReference>
<dbReference type="EMBL" id="AP012319">
    <property type="protein sequence ID" value="BAL90074.1"/>
    <property type="molecule type" value="Genomic_DNA"/>
</dbReference>
<protein>
    <recommendedName>
        <fullName evidence="1">LysM domain-containing protein</fullName>
    </recommendedName>
</protein>
<dbReference type="GO" id="GO:0020037">
    <property type="term" value="F:heme binding"/>
    <property type="evidence" value="ECO:0007669"/>
    <property type="project" value="InterPro"/>
</dbReference>
<feature type="domain" description="LysM" evidence="1">
    <location>
        <begin position="601"/>
        <end position="650"/>
    </location>
</feature>
<dbReference type="KEGG" id="ams:AMIS_48540"/>
<evidence type="ECO:0000313" key="2">
    <source>
        <dbReference type="EMBL" id="BAL90074.1"/>
    </source>
</evidence>
<feature type="domain" description="LysM" evidence="1">
    <location>
        <begin position="541"/>
        <end position="590"/>
    </location>
</feature>
<dbReference type="RefSeq" id="WP_014444963.1">
    <property type="nucleotide sequence ID" value="NC_017093.1"/>
</dbReference>
<proteinExistence type="predicted"/>
<gene>
    <name evidence="2" type="ordered locus">AMIS_48540</name>
</gene>
<dbReference type="PANTHER" id="PTHR34700:SF4">
    <property type="entry name" value="PHAGE-LIKE ELEMENT PBSX PROTEIN XKDP"/>
    <property type="match status" value="1"/>
</dbReference>
<dbReference type="CDD" id="cd09819">
    <property type="entry name" value="An_peroxidase_bacterial_1"/>
    <property type="match status" value="1"/>
</dbReference>
<dbReference type="PATRIC" id="fig|512565.3.peg.4841"/>
<dbReference type="InterPro" id="IPR036779">
    <property type="entry name" value="LysM_dom_sf"/>
</dbReference>
<dbReference type="HOGENOM" id="CLU_027852_0_0_11"/>
<dbReference type="Gene3D" id="1.10.640.10">
    <property type="entry name" value="Haem peroxidase domain superfamily, animal type"/>
    <property type="match status" value="1"/>
</dbReference>
<dbReference type="InterPro" id="IPR019791">
    <property type="entry name" value="Haem_peroxidase_animal"/>
</dbReference>
<dbReference type="InterPro" id="IPR052196">
    <property type="entry name" value="Bact_Kbp"/>
</dbReference>
<evidence type="ECO:0000313" key="3">
    <source>
        <dbReference type="Proteomes" id="UP000007882"/>
    </source>
</evidence>
<dbReference type="SUPFAM" id="SSF48113">
    <property type="entry name" value="Heme-dependent peroxidases"/>
    <property type="match status" value="1"/>
</dbReference>
<name>I0HAN7_ACTM4</name>
<organism evidence="2 3">
    <name type="scientific">Actinoplanes missouriensis (strain ATCC 14538 / DSM 43046 / CBS 188.64 / JCM 3121 / NBRC 102363 / NCIMB 12654 / NRRL B-3342 / UNCC 431)</name>
    <dbReference type="NCBI Taxonomy" id="512565"/>
    <lineage>
        <taxon>Bacteria</taxon>
        <taxon>Bacillati</taxon>
        <taxon>Actinomycetota</taxon>
        <taxon>Actinomycetes</taxon>
        <taxon>Micromonosporales</taxon>
        <taxon>Micromonosporaceae</taxon>
        <taxon>Actinoplanes</taxon>
    </lineage>
</organism>
<dbReference type="Pfam" id="PF01476">
    <property type="entry name" value="LysM"/>
    <property type="match status" value="2"/>
</dbReference>
<evidence type="ECO:0000259" key="1">
    <source>
        <dbReference type="PROSITE" id="PS51782"/>
    </source>
</evidence>
<dbReference type="InterPro" id="IPR037120">
    <property type="entry name" value="Haem_peroxidase_sf_animal"/>
</dbReference>
<dbReference type="CDD" id="cd00118">
    <property type="entry name" value="LysM"/>
    <property type="match status" value="2"/>
</dbReference>
<sequence length="652" mass="71633">MARLSHGKIITEEDLIIGRAEVAAFSATSATATFALTGAPPPGPFDLLFPDLQDDPENLVEQTPQTTKLLAELGTAMADPDRGDNSEIPAIYTYFGQFVDHDITLEVQKPGNGIGSGSVQDLVADGMQPMSLDQVRTALRNGRTAALDLDSLYDPPAPVDPKNHNLMEIGTNADVISGDVPFKQVPGKDNNNDLPRLGRNAKPELDRAAEIGDGRNDENTIISQLHLAFLKAHNALAKQGMSFEVAQRTLRQHYQHIVVHDFLSRVCEKEIVDDIVKNGNRWFNPYGAGFFMPLEFSVAAYRFGHSMVRGTYNFNVNFRFGEGTSPATLEDLFTFTALSGQLRNLEKLPNNWIIQWENIAGENGQKARKIDTTLARVGDQALFNLQTLDGQRETPDLAARLAVRNLLRGYRLRIPTGQAVARHLGVPVLTPQQLLDATGDADSDQARALRKGSLLTRTPLWYYILAEAQVQNRGARLGTVGSTIVADVLIGLVRRSTDSILKIPGWRPTLPAAKPGTYELPDLLRLAGVLGAPVTTPPQPATYTVKSGDTLAGIARSQLGDEKRWPQIYVLNRKQIRDPNRIIPGQVLQLPPKQPVGPIPRLYTVKRGDTLFGIAKSQLGDGNRWPEIFRLNRDVLDNPDRIVPGQTLILPN</sequence>
<dbReference type="eggNOG" id="COG1652">
    <property type="taxonomic scope" value="Bacteria"/>
</dbReference>
<dbReference type="InterPro" id="IPR010255">
    <property type="entry name" value="Haem_peroxidase_sf"/>
</dbReference>
<dbReference type="Proteomes" id="UP000007882">
    <property type="component" value="Chromosome"/>
</dbReference>
<dbReference type="GO" id="GO:0004601">
    <property type="term" value="F:peroxidase activity"/>
    <property type="evidence" value="ECO:0007669"/>
    <property type="project" value="InterPro"/>
</dbReference>
<accession>I0HAN7</accession>
<dbReference type="InterPro" id="IPR018392">
    <property type="entry name" value="LysM"/>
</dbReference>
<dbReference type="PROSITE" id="PS51782">
    <property type="entry name" value="LYSM"/>
    <property type="match status" value="2"/>
</dbReference>
<dbReference type="PANTHER" id="PTHR34700">
    <property type="entry name" value="POTASSIUM BINDING PROTEIN KBP"/>
    <property type="match status" value="1"/>
</dbReference>
<dbReference type="OrthoDB" id="105077at2"/>
<dbReference type="Gene3D" id="3.10.350.10">
    <property type="entry name" value="LysM domain"/>
    <property type="match status" value="2"/>
</dbReference>
<dbReference type="AlphaFoldDB" id="I0HAN7"/>
<dbReference type="GO" id="GO:0006979">
    <property type="term" value="P:response to oxidative stress"/>
    <property type="evidence" value="ECO:0007669"/>
    <property type="project" value="InterPro"/>
</dbReference>
<keyword evidence="3" id="KW-1185">Reference proteome</keyword>